<dbReference type="AlphaFoldDB" id="A0AA36CDK5"/>
<dbReference type="Pfam" id="PF00053">
    <property type="entry name" value="EGF_laminin"/>
    <property type="match status" value="1"/>
</dbReference>
<evidence type="ECO:0000313" key="2">
    <source>
        <dbReference type="EMBL" id="CAJ0566400.1"/>
    </source>
</evidence>
<dbReference type="SUPFAM" id="SSF57196">
    <property type="entry name" value="EGF/Laminin"/>
    <property type="match status" value="1"/>
</dbReference>
<reference evidence="2" key="1">
    <citation type="submission" date="2023-06" db="EMBL/GenBank/DDBJ databases">
        <authorList>
            <person name="Delattre M."/>
        </authorList>
    </citation>
    <scope>NUCLEOTIDE SEQUENCE</scope>
    <source>
        <strain evidence="2">AF72</strain>
    </source>
</reference>
<name>A0AA36CDK5_9BILA</name>
<sequence>MGLRDAPIHPEKKNPCDDLRCGPGEDCIVEQCRCRPGVGGTKCDHCVPGFWGIHLIAKGALSCTPLPSLNLRFDGRQTAHLANINRYSGFSAAASNGALMDVLMAYGKRLQLRVDQRRLLLQ</sequence>
<feature type="domain" description="Laminin EGF-like" evidence="1">
    <location>
        <begin position="32"/>
        <end position="63"/>
    </location>
</feature>
<dbReference type="Gene3D" id="2.10.25.10">
    <property type="entry name" value="Laminin"/>
    <property type="match status" value="1"/>
</dbReference>
<accession>A0AA36CDK5</accession>
<comment type="caution">
    <text evidence="2">The sequence shown here is derived from an EMBL/GenBank/DDBJ whole genome shotgun (WGS) entry which is preliminary data.</text>
</comment>
<dbReference type="PROSITE" id="PS01248">
    <property type="entry name" value="EGF_LAM_1"/>
    <property type="match status" value="1"/>
</dbReference>
<feature type="non-terminal residue" evidence="2">
    <location>
        <position position="1"/>
    </location>
</feature>
<protein>
    <recommendedName>
        <fullName evidence="1">Laminin EGF-like domain-containing protein</fullName>
    </recommendedName>
</protein>
<keyword evidence="3" id="KW-1185">Reference proteome</keyword>
<dbReference type="InterPro" id="IPR002049">
    <property type="entry name" value="LE_dom"/>
</dbReference>
<proteinExistence type="predicted"/>
<dbReference type="EMBL" id="CATQJA010001230">
    <property type="protein sequence ID" value="CAJ0566400.1"/>
    <property type="molecule type" value="Genomic_DNA"/>
</dbReference>
<dbReference type="CDD" id="cd00055">
    <property type="entry name" value="EGF_Lam"/>
    <property type="match status" value="1"/>
</dbReference>
<evidence type="ECO:0000259" key="1">
    <source>
        <dbReference type="PROSITE" id="PS01248"/>
    </source>
</evidence>
<evidence type="ECO:0000313" key="3">
    <source>
        <dbReference type="Proteomes" id="UP001177023"/>
    </source>
</evidence>
<dbReference type="Proteomes" id="UP001177023">
    <property type="component" value="Unassembled WGS sequence"/>
</dbReference>
<gene>
    <name evidence="2" type="ORF">MSPICULIGERA_LOCUS5005</name>
</gene>
<organism evidence="2 3">
    <name type="scientific">Mesorhabditis spiculigera</name>
    <dbReference type="NCBI Taxonomy" id="96644"/>
    <lineage>
        <taxon>Eukaryota</taxon>
        <taxon>Metazoa</taxon>
        <taxon>Ecdysozoa</taxon>
        <taxon>Nematoda</taxon>
        <taxon>Chromadorea</taxon>
        <taxon>Rhabditida</taxon>
        <taxon>Rhabditina</taxon>
        <taxon>Rhabditomorpha</taxon>
        <taxon>Rhabditoidea</taxon>
        <taxon>Rhabditidae</taxon>
        <taxon>Mesorhabditinae</taxon>
        <taxon>Mesorhabditis</taxon>
    </lineage>
</organism>